<evidence type="ECO:0000313" key="5">
    <source>
        <dbReference type="EMBL" id="PIC14235.1"/>
    </source>
</evidence>
<keyword evidence="6" id="KW-1185">Reference proteome</keyword>
<reference evidence="6" key="1">
    <citation type="submission" date="2017-10" db="EMBL/GenBank/DDBJ databases">
        <title>Rapid genome shrinkage in a self-fertile nematode reveals novel sperm competition proteins.</title>
        <authorList>
            <person name="Yin D."/>
            <person name="Schwarz E.M."/>
            <person name="Thomas C.G."/>
            <person name="Felde R.L."/>
            <person name="Korf I.F."/>
            <person name="Cutter A.D."/>
            <person name="Schartner C.M."/>
            <person name="Ralston E.J."/>
            <person name="Meyer B.J."/>
            <person name="Haag E.S."/>
        </authorList>
    </citation>
    <scope>NUCLEOTIDE SEQUENCE [LARGE SCALE GENOMIC DNA]</scope>
    <source>
        <strain evidence="6">JU1422</strain>
    </source>
</reference>
<dbReference type="Gene3D" id="2.20.70.10">
    <property type="match status" value="1"/>
</dbReference>
<dbReference type="OrthoDB" id="10072039at2759"/>
<protein>
    <recommendedName>
        <fullName evidence="4">WW domain-containing protein</fullName>
    </recommendedName>
</protein>
<gene>
    <name evidence="5" type="ORF">B9Z55_027212</name>
</gene>
<dbReference type="PROSITE" id="PS01159">
    <property type="entry name" value="WW_DOMAIN_1"/>
    <property type="match status" value="1"/>
</dbReference>
<dbReference type="InterPro" id="IPR001202">
    <property type="entry name" value="WW_dom"/>
</dbReference>
<dbReference type="InterPro" id="IPR038867">
    <property type="entry name" value="WAC"/>
</dbReference>
<dbReference type="GO" id="GO:0010506">
    <property type="term" value="P:regulation of autophagy"/>
    <property type="evidence" value="ECO:0007669"/>
    <property type="project" value="TreeGrafter"/>
</dbReference>
<feature type="domain" description="WW" evidence="4">
    <location>
        <begin position="25"/>
        <end position="54"/>
    </location>
</feature>
<keyword evidence="2" id="KW-0156">Chromatin regulator</keyword>
<dbReference type="PANTHER" id="PTHR15911">
    <property type="entry name" value="WW DOMAIN-CONTAINING ADAPTER PROTEIN WITH COILED-COIL"/>
    <property type="match status" value="1"/>
</dbReference>
<dbReference type="AlphaFoldDB" id="A0A2G5SGK0"/>
<dbReference type="SMART" id="SM00456">
    <property type="entry name" value="WW"/>
    <property type="match status" value="1"/>
</dbReference>
<dbReference type="SUPFAM" id="SSF51045">
    <property type="entry name" value="WW domain"/>
    <property type="match status" value="1"/>
</dbReference>
<sequence>MAPSPINPSPPPTKLYYVGQCRTCNGWVEQMSSSGKLYYYQQKTEVSQWHPPNEWTLSSPPDLQKWRDTVIREAAKQCNYSNSSYSIEEVDYGIRSSKAHLTPLKYPHENYSNPRK</sequence>
<evidence type="ECO:0000256" key="1">
    <source>
        <dbReference type="ARBA" id="ARBA00004123"/>
    </source>
</evidence>
<comment type="subcellular location">
    <subcellularLocation>
        <location evidence="1">Nucleus</location>
    </subcellularLocation>
</comment>
<evidence type="ECO:0000313" key="6">
    <source>
        <dbReference type="Proteomes" id="UP000230233"/>
    </source>
</evidence>
<comment type="caution">
    <text evidence="5">The sequence shown here is derived from an EMBL/GenBank/DDBJ whole genome shotgun (WGS) entry which is preliminary data.</text>
</comment>
<dbReference type="PROSITE" id="PS50020">
    <property type="entry name" value="WW_DOMAIN_2"/>
    <property type="match status" value="1"/>
</dbReference>
<dbReference type="GO" id="GO:1904263">
    <property type="term" value="P:positive regulation of TORC1 signaling"/>
    <property type="evidence" value="ECO:0007669"/>
    <property type="project" value="TreeGrafter"/>
</dbReference>
<dbReference type="PANTHER" id="PTHR15911:SF6">
    <property type="entry name" value="WW DOMAIN-CONTAINING ADAPTER PROTEIN WITH COILED-COIL"/>
    <property type="match status" value="1"/>
</dbReference>
<dbReference type="GO" id="GO:0005634">
    <property type="term" value="C:nucleus"/>
    <property type="evidence" value="ECO:0007669"/>
    <property type="project" value="UniProtKB-SubCell"/>
</dbReference>
<dbReference type="GO" id="GO:0000993">
    <property type="term" value="F:RNA polymerase II complex binding"/>
    <property type="evidence" value="ECO:0007669"/>
    <property type="project" value="TreeGrafter"/>
</dbReference>
<evidence type="ECO:0000256" key="3">
    <source>
        <dbReference type="ARBA" id="ARBA00023242"/>
    </source>
</evidence>
<keyword evidence="3" id="KW-0539">Nucleus</keyword>
<dbReference type="STRING" id="1611254.A0A2G5SGK0"/>
<dbReference type="Pfam" id="PF00397">
    <property type="entry name" value="WW"/>
    <property type="match status" value="1"/>
</dbReference>
<accession>A0A2G5SGK0</accession>
<dbReference type="Proteomes" id="UP000230233">
    <property type="component" value="Unassembled WGS sequence"/>
</dbReference>
<evidence type="ECO:0000259" key="4">
    <source>
        <dbReference type="PROSITE" id="PS50020"/>
    </source>
</evidence>
<dbReference type="InterPro" id="IPR036020">
    <property type="entry name" value="WW_dom_sf"/>
</dbReference>
<name>A0A2G5SGK0_9PELO</name>
<organism evidence="5 6">
    <name type="scientific">Caenorhabditis nigoni</name>
    <dbReference type="NCBI Taxonomy" id="1611254"/>
    <lineage>
        <taxon>Eukaryota</taxon>
        <taxon>Metazoa</taxon>
        <taxon>Ecdysozoa</taxon>
        <taxon>Nematoda</taxon>
        <taxon>Chromadorea</taxon>
        <taxon>Rhabditida</taxon>
        <taxon>Rhabditina</taxon>
        <taxon>Rhabditomorpha</taxon>
        <taxon>Rhabditoidea</taxon>
        <taxon>Rhabditidae</taxon>
        <taxon>Peloderinae</taxon>
        <taxon>Caenorhabditis</taxon>
    </lineage>
</organism>
<evidence type="ECO:0000256" key="2">
    <source>
        <dbReference type="ARBA" id="ARBA00022853"/>
    </source>
</evidence>
<proteinExistence type="predicted"/>
<dbReference type="EMBL" id="PDUG01000008">
    <property type="protein sequence ID" value="PIC14235.1"/>
    <property type="molecule type" value="Genomic_DNA"/>
</dbReference>
<dbReference type="GO" id="GO:0006325">
    <property type="term" value="P:chromatin organization"/>
    <property type="evidence" value="ECO:0007669"/>
    <property type="project" value="UniProtKB-KW"/>
</dbReference>
<dbReference type="GO" id="GO:0003682">
    <property type="term" value="F:chromatin binding"/>
    <property type="evidence" value="ECO:0007669"/>
    <property type="project" value="TreeGrafter"/>
</dbReference>
<dbReference type="CDD" id="cd00201">
    <property type="entry name" value="WW"/>
    <property type="match status" value="1"/>
</dbReference>